<dbReference type="HOGENOM" id="CLU_2946351_0_0_1"/>
<dbReference type="Proteomes" id="UP000009183">
    <property type="component" value="Chromosome 17"/>
</dbReference>
<gene>
    <name evidence="1" type="ordered locus">VIT_17s0000g06850</name>
</gene>
<dbReference type="PaxDb" id="29760-VIT_17s0000g06850.t01"/>
<name>F6GT33_VITVI</name>
<dbReference type="InParanoid" id="F6GT33"/>
<proteinExistence type="predicted"/>
<evidence type="ECO:0000313" key="2">
    <source>
        <dbReference type="Proteomes" id="UP000009183"/>
    </source>
</evidence>
<reference evidence="2" key="1">
    <citation type="journal article" date="2007" name="Nature">
        <title>The grapevine genome sequence suggests ancestral hexaploidization in major angiosperm phyla.</title>
        <authorList>
            <consortium name="The French-Italian Public Consortium for Grapevine Genome Characterization."/>
            <person name="Jaillon O."/>
            <person name="Aury J.-M."/>
            <person name="Noel B."/>
            <person name="Policriti A."/>
            <person name="Clepet C."/>
            <person name="Casagrande A."/>
            <person name="Choisne N."/>
            <person name="Aubourg S."/>
            <person name="Vitulo N."/>
            <person name="Jubin C."/>
            <person name="Vezzi A."/>
            <person name="Legeai F."/>
            <person name="Hugueney P."/>
            <person name="Dasilva C."/>
            <person name="Horner D."/>
            <person name="Mica E."/>
            <person name="Jublot D."/>
            <person name="Poulain J."/>
            <person name="Bruyere C."/>
            <person name="Billault A."/>
            <person name="Segurens B."/>
            <person name="Gouyvenoux M."/>
            <person name="Ugarte E."/>
            <person name="Cattonaro F."/>
            <person name="Anthouard V."/>
            <person name="Vico V."/>
            <person name="Del Fabbro C."/>
            <person name="Alaux M."/>
            <person name="Di Gaspero G."/>
            <person name="Dumas V."/>
            <person name="Felice N."/>
            <person name="Paillard S."/>
            <person name="Juman I."/>
            <person name="Moroldo M."/>
            <person name="Scalabrin S."/>
            <person name="Canaguier A."/>
            <person name="Le Clainche I."/>
            <person name="Malacrida G."/>
            <person name="Durand E."/>
            <person name="Pesole G."/>
            <person name="Laucou V."/>
            <person name="Chatelet P."/>
            <person name="Merdinoglu D."/>
            <person name="Delledonne M."/>
            <person name="Pezzotti M."/>
            <person name="Lecharny A."/>
            <person name="Scarpelli C."/>
            <person name="Artiguenave F."/>
            <person name="Pe M.E."/>
            <person name="Valle G."/>
            <person name="Morgante M."/>
            <person name="Caboche M."/>
            <person name="Adam-Blondon A.-F."/>
            <person name="Weissenbach J."/>
            <person name="Quetier F."/>
            <person name="Wincker P."/>
        </authorList>
    </citation>
    <scope>NUCLEOTIDE SEQUENCE [LARGE SCALE GENOMIC DNA]</scope>
    <source>
        <strain evidence="2">cv. Pinot noir / PN40024</strain>
    </source>
</reference>
<organism evidence="1 2">
    <name type="scientific">Vitis vinifera</name>
    <name type="common">Grape</name>
    <dbReference type="NCBI Taxonomy" id="29760"/>
    <lineage>
        <taxon>Eukaryota</taxon>
        <taxon>Viridiplantae</taxon>
        <taxon>Streptophyta</taxon>
        <taxon>Embryophyta</taxon>
        <taxon>Tracheophyta</taxon>
        <taxon>Spermatophyta</taxon>
        <taxon>Magnoliopsida</taxon>
        <taxon>eudicotyledons</taxon>
        <taxon>Gunneridae</taxon>
        <taxon>Pentapetalae</taxon>
        <taxon>rosids</taxon>
        <taxon>Vitales</taxon>
        <taxon>Vitaceae</taxon>
        <taxon>Viteae</taxon>
        <taxon>Vitis</taxon>
    </lineage>
</organism>
<sequence length="60" mass="6805">MNSTTTLTLSISLLYNVALEFIQDRLHFFVGIADGHLNSFLNHTFILLKMISEHCPSLIL</sequence>
<protein>
    <submittedName>
        <fullName evidence="1">Uncharacterized protein</fullName>
    </submittedName>
</protein>
<evidence type="ECO:0000313" key="1">
    <source>
        <dbReference type="EMBL" id="CCB43057.1"/>
    </source>
</evidence>
<accession>F6GT33</accession>
<keyword evidence="2" id="KW-1185">Reference proteome</keyword>
<dbReference type="EMBL" id="FN594950">
    <property type="protein sequence ID" value="CCB43057.1"/>
    <property type="molecule type" value="Genomic_DNA"/>
</dbReference>
<dbReference type="AlphaFoldDB" id="F6GT33"/>